<dbReference type="Pfam" id="PF08654">
    <property type="entry name" value="DASH_Dad2"/>
    <property type="match status" value="1"/>
</dbReference>
<evidence type="ECO:0000256" key="16">
    <source>
        <dbReference type="ARBA" id="ARBA00030568"/>
    </source>
</evidence>
<proteinExistence type="inferred from homology"/>
<evidence type="ECO:0000256" key="15">
    <source>
        <dbReference type="ARBA" id="ARBA00023328"/>
    </source>
</evidence>
<keyword evidence="6" id="KW-0158">Chromosome</keyword>
<keyword evidence="7" id="KW-0963">Cytoplasm</keyword>
<sequence>MSNSTTTALRAQVEEKQIEYQNLRYICDLSHKLDLQFKELCYRMDEMNRGYTVVAQVMNNWKGVFLAANMSENQEDSVSPTTFVKIPN</sequence>
<evidence type="ECO:0000256" key="8">
    <source>
        <dbReference type="ARBA" id="ARBA00022618"/>
    </source>
</evidence>
<evidence type="ECO:0000256" key="1">
    <source>
        <dbReference type="ARBA" id="ARBA00004123"/>
    </source>
</evidence>
<evidence type="ECO:0000256" key="11">
    <source>
        <dbReference type="ARBA" id="ARBA00022838"/>
    </source>
</evidence>
<dbReference type="EMBL" id="JASJQH010006913">
    <property type="protein sequence ID" value="KAK9727678.1"/>
    <property type="molecule type" value="Genomic_DNA"/>
</dbReference>
<gene>
    <name evidence="17" type="primary">DAD2</name>
    <name evidence="17" type="ORF">K7432_001612</name>
</gene>
<evidence type="ECO:0000256" key="12">
    <source>
        <dbReference type="ARBA" id="ARBA00023212"/>
    </source>
</evidence>
<comment type="similarity">
    <text evidence="4">Belongs to the DASH complex DAD2 family.</text>
</comment>
<keyword evidence="18" id="KW-1185">Reference proteome</keyword>
<evidence type="ECO:0000256" key="13">
    <source>
        <dbReference type="ARBA" id="ARBA00023242"/>
    </source>
</evidence>
<keyword evidence="15" id="KW-0137">Centromere</keyword>
<reference evidence="17 18" key="1">
    <citation type="submission" date="2023-04" db="EMBL/GenBank/DDBJ databases">
        <title>Genome of Basidiobolus ranarum AG-B5.</title>
        <authorList>
            <person name="Stajich J.E."/>
            <person name="Carter-House D."/>
            <person name="Gryganskyi A."/>
        </authorList>
    </citation>
    <scope>NUCLEOTIDE SEQUENCE [LARGE SCALE GENOMIC DNA]</scope>
    <source>
        <strain evidence="17 18">AG-B5</strain>
    </source>
</reference>
<evidence type="ECO:0000313" key="17">
    <source>
        <dbReference type="EMBL" id="KAK9727678.1"/>
    </source>
</evidence>
<name>A0ABR2W9I5_9FUNG</name>
<dbReference type="PANTHER" id="PTHR28036:SF1">
    <property type="entry name" value="DASH COMPLEX SUBUNIT DAD2"/>
    <property type="match status" value="1"/>
</dbReference>
<keyword evidence="9" id="KW-0493">Microtubule</keyword>
<evidence type="ECO:0000256" key="14">
    <source>
        <dbReference type="ARBA" id="ARBA00023306"/>
    </source>
</evidence>
<evidence type="ECO:0000256" key="3">
    <source>
        <dbReference type="ARBA" id="ARBA00004629"/>
    </source>
</evidence>
<accession>A0ABR2W9I5</accession>
<comment type="subcellular location">
    <subcellularLocation>
        <location evidence="3">Chromosome</location>
        <location evidence="3">Centromere</location>
        <location evidence="3">Kinetochore</location>
    </subcellularLocation>
    <subcellularLocation>
        <location evidence="2">Cytoplasm</location>
        <location evidence="2">Cytoskeleton</location>
        <location evidence="2">Spindle</location>
    </subcellularLocation>
    <subcellularLocation>
        <location evidence="1">Nucleus</location>
    </subcellularLocation>
</comment>
<dbReference type="InterPro" id="IPR013963">
    <property type="entry name" value="DASH_Dad2"/>
</dbReference>
<keyword evidence="13" id="KW-0539">Nucleus</keyword>
<evidence type="ECO:0000256" key="7">
    <source>
        <dbReference type="ARBA" id="ARBA00022490"/>
    </source>
</evidence>
<protein>
    <recommendedName>
        <fullName evidence="5">DASH complex subunit DAD2</fullName>
    </recommendedName>
    <alternativeName>
        <fullName evidence="16">Outer kinetochore protein DAD2</fullName>
    </alternativeName>
</protein>
<dbReference type="Proteomes" id="UP001479436">
    <property type="component" value="Unassembled WGS sequence"/>
</dbReference>
<keyword evidence="11" id="KW-0995">Kinetochore</keyword>
<evidence type="ECO:0000256" key="6">
    <source>
        <dbReference type="ARBA" id="ARBA00022454"/>
    </source>
</evidence>
<keyword evidence="10" id="KW-0498">Mitosis</keyword>
<evidence type="ECO:0000256" key="2">
    <source>
        <dbReference type="ARBA" id="ARBA00004186"/>
    </source>
</evidence>
<evidence type="ECO:0000256" key="4">
    <source>
        <dbReference type="ARBA" id="ARBA00005501"/>
    </source>
</evidence>
<evidence type="ECO:0000313" key="18">
    <source>
        <dbReference type="Proteomes" id="UP001479436"/>
    </source>
</evidence>
<organism evidence="17 18">
    <name type="scientific">Basidiobolus ranarum</name>
    <dbReference type="NCBI Taxonomy" id="34480"/>
    <lineage>
        <taxon>Eukaryota</taxon>
        <taxon>Fungi</taxon>
        <taxon>Fungi incertae sedis</taxon>
        <taxon>Zoopagomycota</taxon>
        <taxon>Entomophthoromycotina</taxon>
        <taxon>Basidiobolomycetes</taxon>
        <taxon>Basidiobolales</taxon>
        <taxon>Basidiobolaceae</taxon>
        <taxon>Basidiobolus</taxon>
    </lineage>
</organism>
<evidence type="ECO:0000256" key="9">
    <source>
        <dbReference type="ARBA" id="ARBA00022701"/>
    </source>
</evidence>
<dbReference type="PANTHER" id="PTHR28036">
    <property type="entry name" value="DASH COMPLEX SUBUNIT DAD2"/>
    <property type="match status" value="1"/>
</dbReference>
<keyword evidence="8" id="KW-0132">Cell division</keyword>
<evidence type="ECO:0000256" key="10">
    <source>
        <dbReference type="ARBA" id="ARBA00022776"/>
    </source>
</evidence>
<keyword evidence="14" id="KW-0131">Cell cycle</keyword>
<keyword evidence="12" id="KW-0206">Cytoskeleton</keyword>
<comment type="caution">
    <text evidence="17">The sequence shown here is derived from an EMBL/GenBank/DDBJ whole genome shotgun (WGS) entry which is preliminary data.</text>
</comment>
<evidence type="ECO:0000256" key="5">
    <source>
        <dbReference type="ARBA" id="ARBA00020260"/>
    </source>
</evidence>